<protein>
    <submittedName>
        <fullName evidence="1">Uncharacterized protein</fullName>
    </submittedName>
</protein>
<evidence type="ECO:0000313" key="2">
    <source>
        <dbReference type="Proteomes" id="UP001216150"/>
    </source>
</evidence>
<sequence>MQYTIEKNRIQSKNIYNFDETDFAIEFILSQKIITAIETIYIDSYSLLFYLIFKDQIYIAR</sequence>
<gene>
    <name evidence="1" type="ORF">N7450_011767</name>
</gene>
<proteinExistence type="predicted"/>
<keyword evidence="2" id="KW-1185">Reference proteome</keyword>
<organism evidence="1 2">
    <name type="scientific">Penicillium hetheringtonii</name>
    <dbReference type="NCBI Taxonomy" id="911720"/>
    <lineage>
        <taxon>Eukaryota</taxon>
        <taxon>Fungi</taxon>
        <taxon>Dikarya</taxon>
        <taxon>Ascomycota</taxon>
        <taxon>Pezizomycotina</taxon>
        <taxon>Eurotiomycetes</taxon>
        <taxon>Eurotiomycetidae</taxon>
        <taxon>Eurotiales</taxon>
        <taxon>Aspergillaceae</taxon>
        <taxon>Penicillium</taxon>
    </lineage>
</organism>
<dbReference type="AlphaFoldDB" id="A0AAD6DAU7"/>
<name>A0AAD6DAU7_9EURO</name>
<dbReference type="Proteomes" id="UP001216150">
    <property type="component" value="Unassembled WGS sequence"/>
</dbReference>
<dbReference type="EMBL" id="JAQJAC010000010">
    <property type="protein sequence ID" value="KAJ5569281.1"/>
    <property type="molecule type" value="Genomic_DNA"/>
</dbReference>
<evidence type="ECO:0000313" key="1">
    <source>
        <dbReference type="EMBL" id="KAJ5569281.1"/>
    </source>
</evidence>
<accession>A0AAD6DAU7</accession>
<comment type="caution">
    <text evidence="1">The sequence shown here is derived from an EMBL/GenBank/DDBJ whole genome shotgun (WGS) entry which is preliminary data.</text>
</comment>
<reference evidence="1 2" key="1">
    <citation type="journal article" date="2023" name="IMA Fungus">
        <title>Comparative genomic study of the Penicillium genus elucidates a diverse pangenome and 15 lateral gene transfer events.</title>
        <authorList>
            <person name="Petersen C."/>
            <person name="Sorensen T."/>
            <person name="Nielsen M.R."/>
            <person name="Sondergaard T.E."/>
            <person name="Sorensen J.L."/>
            <person name="Fitzpatrick D.A."/>
            <person name="Frisvad J.C."/>
            <person name="Nielsen K.L."/>
        </authorList>
    </citation>
    <scope>NUCLEOTIDE SEQUENCE [LARGE SCALE GENOMIC DNA]</scope>
    <source>
        <strain evidence="1 2">IBT 29057</strain>
    </source>
</reference>